<keyword evidence="8" id="KW-1185">Reference proteome</keyword>
<feature type="transmembrane region" description="Helical" evidence="6">
    <location>
        <begin position="242"/>
        <end position="261"/>
    </location>
</feature>
<dbReference type="GO" id="GO:0016020">
    <property type="term" value="C:membrane"/>
    <property type="evidence" value="ECO:0007669"/>
    <property type="project" value="UniProtKB-SubCell"/>
</dbReference>
<feature type="transmembrane region" description="Helical" evidence="6">
    <location>
        <begin position="157"/>
        <end position="181"/>
    </location>
</feature>
<dbReference type="GeneID" id="30021248"/>
<dbReference type="InterPro" id="IPR007568">
    <property type="entry name" value="RTA1"/>
</dbReference>
<evidence type="ECO:0000256" key="3">
    <source>
        <dbReference type="ARBA" id="ARBA00022989"/>
    </source>
</evidence>
<accession>A0A167VXA7</accession>
<dbReference type="OrthoDB" id="3358017at2759"/>
<evidence type="ECO:0000256" key="1">
    <source>
        <dbReference type="ARBA" id="ARBA00004141"/>
    </source>
</evidence>
<dbReference type="RefSeq" id="XP_018704287.1">
    <property type="nucleotide sequence ID" value="XM_018848561.1"/>
</dbReference>
<evidence type="ECO:0000256" key="4">
    <source>
        <dbReference type="ARBA" id="ARBA00023136"/>
    </source>
</evidence>
<name>A0A167VXA7_CORFA</name>
<organism evidence="7 8">
    <name type="scientific">Cordyceps fumosorosea (strain ARSEF 2679)</name>
    <name type="common">Isaria fumosorosea</name>
    <dbReference type="NCBI Taxonomy" id="1081104"/>
    <lineage>
        <taxon>Eukaryota</taxon>
        <taxon>Fungi</taxon>
        <taxon>Dikarya</taxon>
        <taxon>Ascomycota</taxon>
        <taxon>Pezizomycotina</taxon>
        <taxon>Sordariomycetes</taxon>
        <taxon>Hypocreomycetidae</taxon>
        <taxon>Hypocreales</taxon>
        <taxon>Cordycipitaceae</taxon>
        <taxon>Cordyceps</taxon>
    </lineage>
</organism>
<evidence type="ECO:0000313" key="8">
    <source>
        <dbReference type="Proteomes" id="UP000076744"/>
    </source>
</evidence>
<feature type="region of interest" description="Disordered" evidence="5">
    <location>
        <begin position="282"/>
        <end position="311"/>
    </location>
</feature>
<dbReference type="PANTHER" id="PTHR31465:SF27">
    <property type="entry name" value="DOMAIN PROTEIN, PUTATIVE (AFU_ORTHOLOGUE AFUA_3G01030)-RELATED"/>
    <property type="match status" value="1"/>
</dbReference>
<gene>
    <name evidence="7" type="ORF">ISF_04956</name>
</gene>
<dbReference type="AlphaFoldDB" id="A0A167VXA7"/>
<comment type="subcellular location">
    <subcellularLocation>
        <location evidence="1">Membrane</location>
        <topology evidence="1">Multi-pass membrane protein</topology>
    </subcellularLocation>
</comment>
<feature type="transmembrane region" description="Helical" evidence="6">
    <location>
        <begin position="20"/>
        <end position="40"/>
    </location>
</feature>
<dbReference type="Pfam" id="PF04479">
    <property type="entry name" value="RTA1"/>
    <property type="match status" value="1"/>
</dbReference>
<proteinExistence type="predicted"/>
<dbReference type="Proteomes" id="UP000076744">
    <property type="component" value="Unassembled WGS sequence"/>
</dbReference>
<dbReference type="PANTHER" id="PTHR31465">
    <property type="entry name" value="PROTEIN RTA1-RELATED"/>
    <property type="match status" value="1"/>
</dbReference>
<evidence type="ECO:0000256" key="6">
    <source>
        <dbReference type="SAM" id="Phobius"/>
    </source>
</evidence>
<feature type="transmembrane region" description="Helical" evidence="6">
    <location>
        <begin position="202"/>
        <end position="222"/>
    </location>
</feature>
<keyword evidence="2 6" id="KW-0812">Transmembrane</keyword>
<sequence>MPELKPYKGGTYYLWDYVPSMPAAIVAVVLFGLLTSGVVWRSISTRTRFSIPFAIGGLFEFIGYVARAAAPDKTDNLILFILQTVSILVAPALFAASVYMVLSRLARSVHGERHLVIRPRWLTLVFVLGDICSFLVQSAGGGLMASASFSRTTAQNIILAGLLIQIVLFGLFSVTAIIFHVRMRRWPSAASRGGSGNGGVPWQRILCMMYVVSVLIMVRSVFRVVEYVMGKGGYLLTHEWTLYVFDALLMVLTMAVFVWWYPGRLTPPPAAWESVEGAGSMRMGGGVNDSSVRLDSGGEDASHFSSRGLQK</sequence>
<dbReference type="EMBL" id="AZHB01000011">
    <property type="protein sequence ID" value="OAA63080.1"/>
    <property type="molecule type" value="Genomic_DNA"/>
</dbReference>
<dbReference type="STRING" id="1081104.A0A167VXA7"/>
<feature type="transmembrane region" description="Helical" evidence="6">
    <location>
        <begin position="122"/>
        <end position="145"/>
    </location>
</feature>
<keyword evidence="3 6" id="KW-1133">Transmembrane helix</keyword>
<evidence type="ECO:0000313" key="7">
    <source>
        <dbReference type="EMBL" id="OAA63080.1"/>
    </source>
</evidence>
<reference evidence="7 8" key="1">
    <citation type="journal article" date="2016" name="Genome Biol. Evol.">
        <title>Divergent and convergent evolution of fungal pathogenicity.</title>
        <authorList>
            <person name="Shang Y."/>
            <person name="Xiao G."/>
            <person name="Zheng P."/>
            <person name="Cen K."/>
            <person name="Zhan S."/>
            <person name="Wang C."/>
        </authorList>
    </citation>
    <scope>NUCLEOTIDE SEQUENCE [LARGE SCALE GENOMIC DNA]</scope>
    <source>
        <strain evidence="7 8">ARSEF 2679</strain>
    </source>
</reference>
<comment type="caution">
    <text evidence="7">The sequence shown here is derived from an EMBL/GenBank/DDBJ whole genome shotgun (WGS) entry which is preliminary data.</text>
</comment>
<keyword evidence="4 6" id="KW-0472">Membrane</keyword>
<protein>
    <submittedName>
        <fullName evidence="7">RTA1 like protein</fullName>
    </submittedName>
</protein>
<feature type="transmembrane region" description="Helical" evidence="6">
    <location>
        <begin position="78"/>
        <end position="102"/>
    </location>
</feature>
<feature type="transmembrane region" description="Helical" evidence="6">
    <location>
        <begin position="49"/>
        <end position="66"/>
    </location>
</feature>
<evidence type="ECO:0000256" key="2">
    <source>
        <dbReference type="ARBA" id="ARBA00022692"/>
    </source>
</evidence>
<evidence type="ECO:0000256" key="5">
    <source>
        <dbReference type="SAM" id="MobiDB-lite"/>
    </source>
</evidence>